<comment type="cofactor">
    <cofactor evidence="1">
        <name>Mg(2+)</name>
        <dbReference type="ChEBI" id="CHEBI:18420"/>
    </cofactor>
</comment>
<dbReference type="Proteomes" id="UP000009399">
    <property type="component" value="Chromosome"/>
</dbReference>
<dbReference type="InterPro" id="IPR006379">
    <property type="entry name" value="HAD-SF_hydro_IIB"/>
</dbReference>
<dbReference type="Gene3D" id="3.40.50.1000">
    <property type="entry name" value="HAD superfamily/HAD-like"/>
    <property type="match status" value="1"/>
</dbReference>
<evidence type="ECO:0008006" key="4">
    <source>
        <dbReference type="Google" id="ProtNLM"/>
    </source>
</evidence>
<dbReference type="SUPFAM" id="SSF56784">
    <property type="entry name" value="HAD-like"/>
    <property type="match status" value="1"/>
</dbReference>
<protein>
    <recommendedName>
        <fullName evidence="4">Hydrolase (HAD superfamily)</fullName>
    </recommendedName>
</protein>
<dbReference type="GO" id="GO:0000287">
    <property type="term" value="F:magnesium ion binding"/>
    <property type="evidence" value="ECO:0007669"/>
    <property type="project" value="TreeGrafter"/>
</dbReference>
<organism evidence="2 3">
    <name type="scientific">Mesomycoplasma hyorhinis SK76</name>
    <dbReference type="NCBI Taxonomy" id="1118964"/>
    <lineage>
        <taxon>Bacteria</taxon>
        <taxon>Bacillati</taxon>
        <taxon>Mycoplasmatota</taxon>
        <taxon>Mycoplasmoidales</taxon>
        <taxon>Metamycoplasmataceae</taxon>
        <taxon>Mesomycoplasma</taxon>
    </lineage>
</organism>
<name>A0AAI8AN76_MESHY</name>
<evidence type="ECO:0000313" key="2">
    <source>
        <dbReference type="EMBL" id="AFX74461.1"/>
    </source>
</evidence>
<dbReference type="EMBL" id="CP003914">
    <property type="protein sequence ID" value="AFX74461.1"/>
    <property type="molecule type" value="Genomic_DNA"/>
</dbReference>
<proteinExistence type="predicted"/>
<dbReference type="Gene3D" id="3.30.1240.10">
    <property type="match status" value="1"/>
</dbReference>
<reference evidence="2 3" key="1">
    <citation type="journal article" date="2013" name="Genome Announc.">
        <title>Complete Genome Sequence of Mycoplasma hyorhinis Strain SK76.</title>
        <authorList>
            <person name="Goodison S."/>
            <person name="Urquidi V."/>
            <person name="Kumar D."/>
            <person name="Reyes L."/>
            <person name="Rosser C.J."/>
        </authorList>
    </citation>
    <scope>NUCLEOTIDE SEQUENCE [LARGE SCALE GENOMIC DNA]</scope>
    <source>
        <strain evidence="2 3">SK76</strain>
    </source>
</reference>
<dbReference type="NCBIfam" id="TIGR01484">
    <property type="entry name" value="HAD-SF-IIB"/>
    <property type="match status" value="1"/>
</dbReference>
<dbReference type="PROSITE" id="PS01229">
    <property type="entry name" value="COF_2"/>
    <property type="match status" value="1"/>
</dbReference>
<dbReference type="InterPro" id="IPR036412">
    <property type="entry name" value="HAD-like_sf"/>
</dbReference>
<dbReference type="GO" id="GO:0016791">
    <property type="term" value="F:phosphatase activity"/>
    <property type="evidence" value="ECO:0007669"/>
    <property type="project" value="TreeGrafter"/>
</dbReference>
<dbReference type="InterPro" id="IPR023214">
    <property type="entry name" value="HAD_sf"/>
</dbReference>
<sequence length="268" mass="31467">MNKNYIFSDVDGTIYGPKFEFTKQTQNFFINKKSEMNFEIIITTGNPFMSRIKNLAEQLQVKYIISSNGALFNDLVNDKEYILSYFNKQNQQNVLDIAKKHNLQVNFWNNKEYFCFNFIENNYFVFNYALLDHSEVKFTNKTHNNILKMELYGHRNDLANAFLELQKNEEFIISFSKDTHIEITTKPISKGYTLEYVCKNIFQENIENVMAVGDSENDISMLSLVGYSYAMANSNKYVKIFAKYHTSAFDQEGVVMAIKDFLYRKSQK</sequence>
<gene>
    <name evidence="2" type="ORF">MOS_549</name>
</gene>
<dbReference type="RefSeq" id="WP_015084220.1">
    <property type="nucleotide sequence ID" value="NC_019552.1"/>
</dbReference>
<dbReference type="Pfam" id="PF08282">
    <property type="entry name" value="Hydrolase_3"/>
    <property type="match status" value="1"/>
</dbReference>
<dbReference type="AlphaFoldDB" id="A0AAI8AN76"/>
<accession>A0AAI8AN76</accession>
<dbReference type="GO" id="GO:0005829">
    <property type="term" value="C:cytosol"/>
    <property type="evidence" value="ECO:0007669"/>
    <property type="project" value="TreeGrafter"/>
</dbReference>
<dbReference type="KEGG" id="mhs:MOS_549"/>
<evidence type="ECO:0000256" key="1">
    <source>
        <dbReference type="ARBA" id="ARBA00001946"/>
    </source>
</evidence>
<evidence type="ECO:0000313" key="3">
    <source>
        <dbReference type="Proteomes" id="UP000009399"/>
    </source>
</evidence>
<dbReference type="PANTHER" id="PTHR10000">
    <property type="entry name" value="PHOSPHOSERINE PHOSPHATASE"/>
    <property type="match status" value="1"/>
</dbReference>
<dbReference type="PANTHER" id="PTHR10000:SF8">
    <property type="entry name" value="HAD SUPERFAMILY HYDROLASE-LIKE, TYPE 3"/>
    <property type="match status" value="1"/>
</dbReference>